<dbReference type="Gene3D" id="3.30.420.10">
    <property type="entry name" value="Ribonuclease H-like superfamily/Ribonuclease H"/>
    <property type="match status" value="1"/>
</dbReference>
<evidence type="ECO:0000256" key="1">
    <source>
        <dbReference type="SAM" id="MobiDB-lite"/>
    </source>
</evidence>
<dbReference type="InterPro" id="IPR036397">
    <property type="entry name" value="RNaseH_sf"/>
</dbReference>
<feature type="domain" description="RNase H type-1" evidence="2">
    <location>
        <begin position="37"/>
        <end position="169"/>
    </location>
</feature>
<dbReference type="Pfam" id="PF13456">
    <property type="entry name" value="RVT_3"/>
    <property type="match status" value="1"/>
</dbReference>
<feature type="region of interest" description="Disordered" evidence="1">
    <location>
        <begin position="171"/>
        <end position="199"/>
    </location>
</feature>
<comment type="caution">
    <text evidence="3">The sequence shown here is derived from an EMBL/GenBank/DDBJ whole genome shotgun (WGS) entry which is preliminary data.</text>
</comment>
<dbReference type="InterPro" id="IPR002156">
    <property type="entry name" value="RNaseH_domain"/>
</dbReference>
<keyword evidence="3" id="KW-0695">RNA-directed DNA polymerase</keyword>
<dbReference type="GO" id="GO:0004523">
    <property type="term" value="F:RNA-DNA hybrid ribonuclease activity"/>
    <property type="evidence" value="ECO:0007669"/>
    <property type="project" value="InterPro"/>
</dbReference>
<gene>
    <name evidence="3" type="ORF">Tci_846699</name>
</gene>
<feature type="non-terminal residue" evidence="3">
    <location>
        <position position="1"/>
    </location>
</feature>
<dbReference type="InterPro" id="IPR012337">
    <property type="entry name" value="RNaseH-like_sf"/>
</dbReference>
<keyword evidence="3" id="KW-0548">Nucleotidyltransferase</keyword>
<protein>
    <submittedName>
        <fullName evidence="3">Reverse transcriptase domain-containing protein</fullName>
    </submittedName>
</protein>
<accession>A0A699QNY8</accession>
<dbReference type="PANTHER" id="PTHR48475:SF2">
    <property type="entry name" value="RIBONUCLEASE H"/>
    <property type="match status" value="1"/>
</dbReference>
<name>A0A699QNY8_TANCI</name>
<proteinExistence type="predicted"/>
<dbReference type="PROSITE" id="PS50879">
    <property type="entry name" value="RNASE_H_1"/>
    <property type="match status" value="1"/>
</dbReference>
<dbReference type="PANTHER" id="PTHR48475">
    <property type="entry name" value="RIBONUCLEASE H"/>
    <property type="match status" value="1"/>
</dbReference>
<dbReference type="AlphaFoldDB" id="A0A699QNY8"/>
<dbReference type="SUPFAM" id="SSF53098">
    <property type="entry name" value="Ribonuclease H-like"/>
    <property type="match status" value="1"/>
</dbReference>
<dbReference type="GO" id="GO:0003964">
    <property type="term" value="F:RNA-directed DNA polymerase activity"/>
    <property type="evidence" value="ECO:0007669"/>
    <property type="project" value="UniProtKB-KW"/>
</dbReference>
<evidence type="ECO:0000259" key="2">
    <source>
        <dbReference type="PROSITE" id="PS50879"/>
    </source>
</evidence>
<reference evidence="3" key="1">
    <citation type="journal article" date="2019" name="Sci. Rep.">
        <title>Draft genome of Tanacetum cinerariifolium, the natural source of mosquito coil.</title>
        <authorList>
            <person name="Yamashiro T."/>
            <person name="Shiraishi A."/>
            <person name="Satake H."/>
            <person name="Nakayama K."/>
        </authorList>
    </citation>
    <scope>NUCLEOTIDE SEQUENCE</scope>
</reference>
<dbReference type="GO" id="GO:0003676">
    <property type="term" value="F:nucleic acid binding"/>
    <property type="evidence" value="ECO:0007669"/>
    <property type="project" value="InterPro"/>
</dbReference>
<dbReference type="EMBL" id="BKCJ011048645">
    <property type="protein sequence ID" value="GFC74729.1"/>
    <property type="molecule type" value="Genomic_DNA"/>
</dbReference>
<evidence type="ECO:0000313" key="3">
    <source>
        <dbReference type="EMBL" id="GFC74729.1"/>
    </source>
</evidence>
<organism evidence="3">
    <name type="scientific">Tanacetum cinerariifolium</name>
    <name type="common">Dalmatian daisy</name>
    <name type="synonym">Chrysanthemum cinerariifolium</name>
    <dbReference type="NCBI Taxonomy" id="118510"/>
    <lineage>
        <taxon>Eukaryota</taxon>
        <taxon>Viridiplantae</taxon>
        <taxon>Streptophyta</taxon>
        <taxon>Embryophyta</taxon>
        <taxon>Tracheophyta</taxon>
        <taxon>Spermatophyta</taxon>
        <taxon>Magnoliopsida</taxon>
        <taxon>eudicotyledons</taxon>
        <taxon>Gunneridae</taxon>
        <taxon>Pentapetalae</taxon>
        <taxon>asterids</taxon>
        <taxon>campanulids</taxon>
        <taxon>Asterales</taxon>
        <taxon>Asteraceae</taxon>
        <taxon>Asteroideae</taxon>
        <taxon>Anthemideae</taxon>
        <taxon>Anthemidinae</taxon>
        <taxon>Tanacetum</taxon>
    </lineage>
</organism>
<dbReference type="CDD" id="cd09279">
    <property type="entry name" value="RNase_HI_like"/>
    <property type="match status" value="1"/>
</dbReference>
<keyword evidence="3" id="KW-0808">Transferase</keyword>
<sequence length="199" mass="22033">IKQILNKPKASGKLAKYAVELGAYNIAHMPQNAIKGQVEEWTLFTDGASSLKGAWAGLVLIDPTRTDYTYAIRLNFESTNNEAEYEALLAGLRIAGKMKVPYLKVKVDSKLVACQMNREFVASSDGMAKYLMKAKELSAGFEEFSIENVPRNQNQKADVLSKLASVVVQPLDKGNTGRGPKRQVCRSPGGKRYYQRGRE</sequence>